<evidence type="ECO:0000313" key="15">
    <source>
        <dbReference type="Proteomes" id="UP000612362"/>
    </source>
</evidence>
<dbReference type="PRINTS" id="PR00344">
    <property type="entry name" value="BCTRLSENSOR"/>
</dbReference>
<evidence type="ECO:0000313" key="14">
    <source>
        <dbReference type="EMBL" id="GHO42636.1"/>
    </source>
</evidence>
<dbReference type="SUPFAM" id="SSF47384">
    <property type="entry name" value="Homodimeric domain of signal transducing histidine kinase"/>
    <property type="match status" value="1"/>
</dbReference>
<dbReference type="RefSeq" id="WP_220192159.1">
    <property type="nucleotide sequence ID" value="NZ_BNJF01000001.1"/>
</dbReference>
<dbReference type="SMART" id="SM00387">
    <property type="entry name" value="HATPase_c"/>
    <property type="match status" value="1"/>
</dbReference>
<feature type="domain" description="Histidine kinase" evidence="12">
    <location>
        <begin position="297"/>
        <end position="527"/>
    </location>
</feature>
<dbReference type="CDD" id="cd06225">
    <property type="entry name" value="HAMP"/>
    <property type="match status" value="1"/>
</dbReference>
<accession>A0A8J3HSV6</accession>
<dbReference type="InterPro" id="IPR003660">
    <property type="entry name" value="HAMP_dom"/>
</dbReference>
<dbReference type="PANTHER" id="PTHR45436">
    <property type="entry name" value="SENSOR HISTIDINE KINASE YKOH"/>
    <property type="match status" value="1"/>
</dbReference>
<evidence type="ECO:0000256" key="4">
    <source>
        <dbReference type="ARBA" id="ARBA00022553"/>
    </source>
</evidence>
<keyword evidence="4" id="KW-0597">Phosphoprotein</keyword>
<keyword evidence="10 11" id="KW-0472">Membrane</keyword>
<dbReference type="PANTHER" id="PTHR45436:SF5">
    <property type="entry name" value="SENSOR HISTIDINE KINASE TRCS"/>
    <property type="match status" value="1"/>
</dbReference>
<dbReference type="SUPFAM" id="SSF55874">
    <property type="entry name" value="ATPase domain of HSP90 chaperone/DNA topoisomerase II/histidine kinase"/>
    <property type="match status" value="1"/>
</dbReference>
<feature type="transmembrane region" description="Helical" evidence="11">
    <location>
        <begin position="210"/>
        <end position="230"/>
    </location>
</feature>
<evidence type="ECO:0000256" key="10">
    <source>
        <dbReference type="ARBA" id="ARBA00023136"/>
    </source>
</evidence>
<evidence type="ECO:0000256" key="8">
    <source>
        <dbReference type="ARBA" id="ARBA00022989"/>
    </source>
</evidence>
<evidence type="ECO:0000259" key="13">
    <source>
        <dbReference type="PROSITE" id="PS50885"/>
    </source>
</evidence>
<dbReference type="Pfam" id="PF00512">
    <property type="entry name" value="HisKA"/>
    <property type="match status" value="1"/>
</dbReference>
<dbReference type="InterPro" id="IPR004358">
    <property type="entry name" value="Sig_transdc_His_kin-like_C"/>
</dbReference>
<dbReference type="InterPro" id="IPR036097">
    <property type="entry name" value="HisK_dim/P_sf"/>
</dbReference>
<dbReference type="GO" id="GO:0000155">
    <property type="term" value="F:phosphorelay sensor kinase activity"/>
    <property type="evidence" value="ECO:0007669"/>
    <property type="project" value="InterPro"/>
</dbReference>
<dbReference type="CDD" id="cd16922">
    <property type="entry name" value="HATPase_EvgS-ArcB-TorS-like"/>
    <property type="match status" value="1"/>
</dbReference>
<evidence type="ECO:0000256" key="11">
    <source>
        <dbReference type="SAM" id="Phobius"/>
    </source>
</evidence>
<dbReference type="InterPro" id="IPR050428">
    <property type="entry name" value="TCS_sensor_his_kinase"/>
</dbReference>
<dbReference type="InterPro" id="IPR005467">
    <property type="entry name" value="His_kinase_dom"/>
</dbReference>
<dbReference type="InterPro" id="IPR003661">
    <property type="entry name" value="HisK_dim/P_dom"/>
</dbReference>
<keyword evidence="15" id="KW-1185">Reference proteome</keyword>
<dbReference type="Proteomes" id="UP000612362">
    <property type="component" value="Unassembled WGS sequence"/>
</dbReference>
<reference evidence="14" key="1">
    <citation type="submission" date="2020-10" db="EMBL/GenBank/DDBJ databases">
        <title>Taxonomic study of unclassified bacteria belonging to the class Ktedonobacteria.</title>
        <authorList>
            <person name="Yabe S."/>
            <person name="Wang C.M."/>
            <person name="Zheng Y."/>
            <person name="Sakai Y."/>
            <person name="Cavaletti L."/>
            <person name="Monciardini P."/>
            <person name="Donadio S."/>
        </authorList>
    </citation>
    <scope>NUCLEOTIDE SEQUENCE</scope>
    <source>
        <strain evidence="14">SOSP1-1</strain>
    </source>
</reference>
<gene>
    <name evidence="14" type="ORF">KSX_07990</name>
</gene>
<evidence type="ECO:0000256" key="1">
    <source>
        <dbReference type="ARBA" id="ARBA00000085"/>
    </source>
</evidence>
<dbReference type="CDD" id="cd00082">
    <property type="entry name" value="HisKA"/>
    <property type="match status" value="1"/>
</dbReference>
<dbReference type="GO" id="GO:0005886">
    <property type="term" value="C:plasma membrane"/>
    <property type="evidence" value="ECO:0007669"/>
    <property type="project" value="TreeGrafter"/>
</dbReference>
<name>A0A8J3HSV6_9CHLR</name>
<dbReference type="FunFam" id="3.30.565.10:FF:000006">
    <property type="entry name" value="Sensor histidine kinase WalK"/>
    <property type="match status" value="1"/>
</dbReference>
<dbReference type="AlphaFoldDB" id="A0A8J3HSV6"/>
<organism evidence="14 15">
    <name type="scientific">Ktedonospora formicarum</name>
    <dbReference type="NCBI Taxonomy" id="2778364"/>
    <lineage>
        <taxon>Bacteria</taxon>
        <taxon>Bacillati</taxon>
        <taxon>Chloroflexota</taxon>
        <taxon>Ktedonobacteria</taxon>
        <taxon>Ktedonobacterales</taxon>
        <taxon>Ktedonobacteraceae</taxon>
        <taxon>Ktedonospora</taxon>
    </lineage>
</organism>
<dbReference type="Pfam" id="PF02518">
    <property type="entry name" value="HATPase_c"/>
    <property type="match status" value="1"/>
</dbReference>
<dbReference type="Gene3D" id="1.10.287.130">
    <property type="match status" value="1"/>
</dbReference>
<dbReference type="Gene3D" id="6.10.340.10">
    <property type="match status" value="1"/>
</dbReference>
<keyword evidence="8 11" id="KW-1133">Transmembrane helix</keyword>
<evidence type="ECO:0000256" key="5">
    <source>
        <dbReference type="ARBA" id="ARBA00022679"/>
    </source>
</evidence>
<protein>
    <recommendedName>
        <fullName evidence="3">histidine kinase</fullName>
        <ecNumber evidence="3">2.7.13.3</ecNumber>
    </recommendedName>
</protein>
<feature type="domain" description="HAMP" evidence="13">
    <location>
        <begin position="231"/>
        <end position="289"/>
    </location>
</feature>
<evidence type="ECO:0000256" key="2">
    <source>
        <dbReference type="ARBA" id="ARBA00004370"/>
    </source>
</evidence>
<evidence type="ECO:0000256" key="7">
    <source>
        <dbReference type="ARBA" id="ARBA00022777"/>
    </source>
</evidence>
<evidence type="ECO:0000256" key="6">
    <source>
        <dbReference type="ARBA" id="ARBA00022692"/>
    </source>
</evidence>
<dbReference type="EMBL" id="BNJF01000001">
    <property type="protein sequence ID" value="GHO42636.1"/>
    <property type="molecule type" value="Genomic_DNA"/>
</dbReference>
<comment type="catalytic activity">
    <reaction evidence="1">
        <text>ATP + protein L-histidine = ADP + protein N-phospho-L-histidine.</text>
        <dbReference type="EC" id="2.7.13.3"/>
    </reaction>
</comment>
<keyword evidence="6 11" id="KW-0812">Transmembrane</keyword>
<dbReference type="SMART" id="SM00304">
    <property type="entry name" value="HAMP"/>
    <property type="match status" value="1"/>
</dbReference>
<sequence>MSDVSMQLHHRQRSGKPIRGLYLPLHLRLACFYALLLVCILAFFGIIVYQQARQQAYKELDNALSSRAAGLLLGKDLTPEWMAHSPYKYPLLLPGDSGIGIGGISIEVLNTKLELLATTTGTLEGGTSISGQATSPAPWDLVAAQTALRGGACPENKQVRSCLFSTITYQGQQVRVYTLLNDDPYPTPHLIQTARSTSSVEQSLVNLRQIIIEGSLLALLLALLGGWLIARGVLSTVQRITHAAQAISAAQDFSKRVAIPMSPWRARDEFSVLSETFNTMLANLEEVYRRQQRFVADASHELRAPITSIRCNLDLLTKAPDLPPEEINAALVDTHAEAERMGRLVNDLLTLARTDSQPPVLPGHRATHYTTLIELDSLVLEAFRQYRHVGESHPPYPRILLQHTEPALIYGDADALKQALIALLDNALKYTPSTGSVALALHTHTSEQTQIACITVSDTGIGIAEEDLPHIFERFYRADHARTRDKGGSGLGLAIVQRIAEDHLGSVKVESTPGKGSQFTLCFPIADDDH</sequence>
<dbReference type="PROSITE" id="PS50885">
    <property type="entry name" value="HAMP"/>
    <property type="match status" value="1"/>
</dbReference>
<feature type="transmembrane region" description="Helical" evidence="11">
    <location>
        <begin position="27"/>
        <end position="49"/>
    </location>
</feature>
<comment type="subcellular location">
    <subcellularLocation>
        <location evidence="2">Membrane</location>
    </subcellularLocation>
</comment>
<keyword evidence="9" id="KW-0902">Two-component regulatory system</keyword>
<keyword evidence="5" id="KW-0808">Transferase</keyword>
<keyword evidence="7" id="KW-0418">Kinase</keyword>
<dbReference type="EC" id="2.7.13.3" evidence="3"/>
<evidence type="ECO:0000259" key="12">
    <source>
        <dbReference type="PROSITE" id="PS50109"/>
    </source>
</evidence>
<dbReference type="Pfam" id="PF00672">
    <property type="entry name" value="HAMP"/>
    <property type="match status" value="1"/>
</dbReference>
<dbReference type="PROSITE" id="PS50109">
    <property type="entry name" value="HIS_KIN"/>
    <property type="match status" value="1"/>
</dbReference>
<dbReference type="InterPro" id="IPR036890">
    <property type="entry name" value="HATPase_C_sf"/>
</dbReference>
<dbReference type="InterPro" id="IPR003594">
    <property type="entry name" value="HATPase_dom"/>
</dbReference>
<proteinExistence type="predicted"/>
<evidence type="ECO:0000256" key="3">
    <source>
        <dbReference type="ARBA" id="ARBA00012438"/>
    </source>
</evidence>
<dbReference type="FunFam" id="1.10.287.130:FF:000001">
    <property type="entry name" value="Two-component sensor histidine kinase"/>
    <property type="match status" value="1"/>
</dbReference>
<comment type="caution">
    <text evidence="14">The sequence shown here is derived from an EMBL/GenBank/DDBJ whole genome shotgun (WGS) entry which is preliminary data.</text>
</comment>
<dbReference type="Gene3D" id="3.30.565.10">
    <property type="entry name" value="Histidine kinase-like ATPase, C-terminal domain"/>
    <property type="match status" value="1"/>
</dbReference>
<evidence type="ECO:0000256" key="9">
    <source>
        <dbReference type="ARBA" id="ARBA00023012"/>
    </source>
</evidence>
<dbReference type="SMART" id="SM00388">
    <property type="entry name" value="HisKA"/>
    <property type="match status" value="1"/>
</dbReference>